<keyword evidence="3" id="KW-1185">Reference proteome</keyword>
<name>A0ABW2SBN1_9BURK</name>
<accession>A0ABW2SBN1</accession>
<proteinExistence type="predicted"/>
<sequence length="141" mass="15563">MTTTISKKLSANDVGATGGHQAGILVPKAKEILSFFPQLNPSIKNPRITLLVRERADGSKWEFNFIYYNNALFDGTRNEYRLTCMTKYLRAIDAKIGDDLIFSKDENGSVYVECVRAGGTAARLNDDGVLILSGGWKIINS</sequence>
<protein>
    <submittedName>
        <fullName evidence="2">EcoRII N-terminal effector-binding domain-containing protein</fullName>
    </submittedName>
</protein>
<dbReference type="Pfam" id="PF09217">
    <property type="entry name" value="EcoRII-N"/>
    <property type="match status" value="1"/>
</dbReference>
<evidence type="ECO:0000313" key="3">
    <source>
        <dbReference type="Proteomes" id="UP001596457"/>
    </source>
</evidence>
<dbReference type="InterPro" id="IPR015300">
    <property type="entry name" value="DNA-bd_pseudobarrel_sf"/>
</dbReference>
<dbReference type="InterPro" id="IPR023372">
    <property type="entry name" value="Rest_endonuc_II_EcoRII_N"/>
</dbReference>
<dbReference type="Gene3D" id="2.40.330.10">
    <property type="entry name" value="DNA-binding pseudobarrel domain"/>
    <property type="match status" value="1"/>
</dbReference>
<comment type="caution">
    <text evidence="2">The sequence shown here is derived from an EMBL/GenBank/DDBJ whole genome shotgun (WGS) entry which is preliminary data.</text>
</comment>
<dbReference type="RefSeq" id="WP_382199796.1">
    <property type="nucleotide sequence ID" value="NZ_JBHTBZ010000017.1"/>
</dbReference>
<evidence type="ECO:0000259" key="1">
    <source>
        <dbReference type="Pfam" id="PF09217"/>
    </source>
</evidence>
<dbReference type="EMBL" id="JBHTBZ010000017">
    <property type="protein sequence ID" value="MFC7460490.1"/>
    <property type="molecule type" value="Genomic_DNA"/>
</dbReference>
<reference evidence="3" key="1">
    <citation type="journal article" date="2019" name="Int. J. Syst. Evol. Microbiol.">
        <title>The Global Catalogue of Microorganisms (GCM) 10K type strain sequencing project: providing services to taxonomists for standard genome sequencing and annotation.</title>
        <authorList>
            <consortium name="The Broad Institute Genomics Platform"/>
            <consortium name="The Broad Institute Genome Sequencing Center for Infectious Disease"/>
            <person name="Wu L."/>
            <person name="Ma J."/>
        </authorList>
    </citation>
    <scope>NUCLEOTIDE SEQUENCE [LARGE SCALE GENOMIC DNA]</scope>
    <source>
        <strain evidence="3">CCUG 53903</strain>
    </source>
</reference>
<feature type="domain" description="Restriction endonuclease type II EcoRII N-terminal" evidence="1">
    <location>
        <begin position="5"/>
        <end position="90"/>
    </location>
</feature>
<dbReference type="SUPFAM" id="SSF101936">
    <property type="entry name" value="DNA-binding pseudobarrel domain"/>
    <property type="match status" value="1"/>
</dbReference>
<evidence type="ECO:0000313" key="2">
    <source>
        <dbReference type="EMBL" id="MFC7460490.1"/>
    </source>
</evidence>
<gene>
    <name evidence="2" type="ORF">ACFQU0_08620</name>
</gene>
<organism evidence="2 3">
    <name type="scientific">Hydrogenophaga defluvii</name>
    <dbReference type="NCBI Taxonomy" id="249410"/>
    <lineage>
        <taxon>Bacteria</taxon>
        <taxon>Pseudomonadati</taxon>
        <taxon>Pseudomonadota</taxon>
        <taxon>Betaproteobacteria</taxon>
        <taxon>Burkholderiales</taxon>
        <taxon>Comamonadaceae</taxon>
        <taxon>Hydrogenophaga</taxon>
    </lineage>
</organism>
<dbReference type="Proteomes" id="UP001596457">
    <property type="component" value="Unassembled WGS sequence"/>
</dbReference>